<dbReference type="AlphaFoldDB" id="C1BDL1"/>
<keyword evidence="1" id="KW-0614">Plasmid</keyword>
<evidence type="ECO:0000313" key="2">
    <source>
        <dbReference type="Proteomes" id="UP000002212"/>
    </source>
</evidence>
<dbReference type="Proteomes" id="UP000002212">
    <property type="component" value="Plasmid pROB02"/>
</dbReference>
<evidence type="ECO:0000313" key="1">
    <source>
        <dbReference type="EMBL" id="BAH47064.1"/>
    </source>
</evidence>
<organism evidence="1 2">
    <name type="scientific">Rhodococcus opacus (strain B4)</name>
    <dbReference type="NCBI Taxonomy" id="632772"/>
    <lineage>
        <taxon>Bacteria</taxon>
        <taxon>Bacillati</taxon>
        <taxon>Actinomycetota</taxon>
        <taxon>Actinomycetes</taxon>
        <taxon>Mycobacteriales</taxon>
        <taxon>Nocardiaceae</taxon>
        <taxon>Rhodococcus</taxon>
    </lineage>
</organism>
<name>C1BDL1_RHOOB</name>
<geneLocation type="plasmid" evidence="1 2">
    <name>pROB02</name>
</geneLocation>
<dbReference type="HOGENOM" id="CLU_1165129_0_0_11"/>
<protein>
    <submittedName>
        <fullName evidence="1">Uncharacterized protein</fullName>
    </submittedName>
</protein>
<accession>C1BDL1</accession>
<proteinExistence type="predicted"/>
<reference evidence="1 2" key="1">
    <citation type="journal article" date="2005" name="J. Biosci. Bioeng.">
        <title>Isolation and characterization of benzene-tolerant Rhodococcus opacus strains.</title>
        <authorList>
            <person name="Na K.S."/>
            <person name="Kuroda A."/>
            <person name="Takiguchi N."/>
            <person name="Ikeda T."/>
            <person name="Ohtake H."/>
            <person name="Kato J."/>
        </authorList>
    </citation>
    <scope>NUCLEOTIDE SEQUENCE [LARGE SCALE GENOMIC DNA]</scope>
    <source>
        <strain evidence="1 2">B4</strain>
        <plasmid evidence="1">pROB02</plasmid>
    </source>
</reference>
<dbReference type="KEGG" id="rop:ROP_pROB02-00510"/>
<dbReference type="EMBL" id="AP011117">
    <property type="protein sequence ID" value="BAH47064.1"/>
    <property type="molecule type" value="Genomic_DNA"/>
</dbReference>
<reference evidence="1 2" key="2">
    <citation type="submission" date="2009-03" db="EMBL/GenBank/DDBJ databases">
        <title>Comparison of the complete genome sequences of Rhodococcus erythropolis PR4 and Rhodococcus opacus B4.</title>
        <authorList>
            <person name="Takarada H."/>
            <person name="Sekine M."/>
            <person name="Hosoyama A."/>
            <person name="Yamada R."/>
            <person name="Fujisawa T."/>
            <person name="Omata S."/>
            <person name="Shimizu A."/>
            <person name="Tsukatani N."/>
            <person name="Tanikawa S."/>
            <person name="Fujita N."/>
            <person name="Harayama S."/>
        </authorList>
    </citation>
    <scope>NUCLEOTIDE SEQUENCE [LARGE SCALE GENOMIC DNA]</scope>
    <source>
        <strain evidence="1 2">B4</strain>
        <plasmid evidence="1 2">pROB02</plasmid>
    </source>
</reference>
<gene>
    <name evidence="1" type="ordered locus">ROP_pROB02-00510</name>
</gene>
<sequence>MTTSVTCDTPKSAGYPYRLQVRSRVSSWHSTTRGPAVRSLLAHPSDTTRFTRVGQPNSASLLATTPCLSSPSRTDWTSRITSARNFDRNSSGYSKSRLQGRCTRSSSWRWAHERHLNTKQPPGLGGIGGCPFMKFRDLASSLTTTTSKGRGGAFSMITHVRKSALSANFYSVTCLSQQDHTLTAALPHNRDPFDGATSVLAYQGAHYATESADSDLRLPVLLGSAPALPTEEGGGPGE</sequence>
<dbReference type="PATRIC" id="fig|632772.20.peg.8427"/>